<evidence type="ECO:0000256" key="1">
    <source>
        <dbReference type="SAM" id="MobiDB-lite"/>
    </source>
</evidence>
<feature type="domain" description="Beta-lactamase-related" evidence="3">
    <location>
        <begin position="189"/>
        <end position="480"/>
    </location>
</feature>
<gene>
    <name evidence="4" type="ORF">C3942_06480</name>
</gene>
<accession>A0A2S5THW5</accession>
<evidence type="ECO:0000259" key="3">
    <source>
        <dbReference type="Pfam" id="PF00144"/>
    </source>
</evidence>
<dbReference type="PROSITE" id="PS51257">
    <property type="entry name" value="PROKAR_LIPOPROTEIN"/>
    <property type="match status" value="1"/>
</dbReference>
<dbReference type="SUPFAM" id="SSF56601">
    <property type="entry name" value="beta-lactamase/transpeptidase-like"/>
    <property type="match status" value="1"/>
</dbReference>
<evidence type="ECO:0000313" key="4">
    <source>
        <dbReference type="EMBL" id="PPE74408.1"/>
    </source>
</evidence>
<sequence length="501" mass="54565">MNRSVLGRLLCAGAMSLVLAACGGSSQPGPTPPAELPRADDGTSEPPNEGVILAQELLHVVERAGLYSLPNDPVAALAAILTLPDGLGNIVAMHLGRFYPTPHEFIPGMGPLVGLLQARAKLLLGGQPERLLQDTMSGEYSILLLPVDATTLIVVLPTNVVRADPAAAALPESKLDLGQVTYEINGRTRTVDQFMQSGSTNAVAFMHKGRFIYDDYENGFNARTRHHMWSVTKSVTTSLVGIAVEEGRVRSIHDPIKQYIPEAAGTVWEGVSIEDLLHMESGTYWVDVPVHQPEQLVLMGADFHSNGLVGMTRDEYLLKLTRVSPPGDHYRYNSADAQMLAWLLERVYQKPYAQILSEKIWRPAGMQDDALVMVDRLGNTFASMGLHATPRDMLRFGELHRNGGRSVDGKQIIPRAWVNASHNYDEATGGGPRGYMWPHWGGVESGNYTAQGYGLQLVSVAPSLNMVGVRFGNDPIDSIAQKEWEAMLTAVGKHLEAHGAR</sequence>
<dbReference type="InterPro" id="IPR001466">
    <property type="entry name" value="Beta-lactam-related"/>
</dbReference>
<reference evidence="4 5" key="1">
    <citation type="submission" date="2018-02" db="EMBL/GenBank/DDBJ databases">
        <title>Genome sequencing of Solimonas sp. HR-BB.</title>
        <authorList>
            <person name="Lee Y."/>
            <person name="Jeon C.O."/>
        </authorList>
    </citation>
    <scope>NUCLEOTIDE SEQUENCE [LARGE SCALE GENOMIC DNA]</scope>
    <source>
        <strain evidence="4 5">HR-BB</strain>
    </source>
</reference>
<dbReference type="OrthoDB" id="9814204at2"/>
<feature type="signal peptide" evidence="2">
    <location>
        <begin position="1"/>
        <end position="20"/>
    </location>
</feature>
<evidence type="ECO:0000256" key="2">
    <source>
        <dbReference type="SAM" id="SignalP"/>
    </source>
</evidence>
<dbReference type="Gene3D" id="3.40.710.10">
    <property type="entry name" value="DD-peptidase/beta-lactamase superfamily"/>
    <property type="match status" value="1"/>
</dbReference>
<comment type="caution">
    <text evidence="4">The sequence shown here is derived from an EMBL/GenBank/DDBJ whole genome shotgun (WGS) entry which is preliminary data.</text>
</comment>
<dbReference type="InterPro" id="IPR050789">
    <property type="entry name" value="Diverse_Enzym_Activities"/>
</dbReference>
<dbReference type="EMBL" id="PSNW01000003">
    <property type="protein sequence ID" value="PPE74408.1"/>
    <property type="molecule type" value="Genomic_DNA"/>
</dbReference>
<organism evidence="4 5">
    <name type="scientific">Solimonas fluminis</name>
    <dbReference type="NCBI Taxonomy" id="2086571"/>
    <lineage>
        <taxon>Bacteria</taxon>
        <taxon>Pseudomonadati</taxon>
        <taxon>Pseudomonadota</taxon>
        <taxon>Gammaproteobacteria</taxon>
        <taxon>Nevskiales</taxon>
        <taxon>Nevskiaceae</taxon>
        <taxon>Solimonas</taxon>
    </lineage>
</organism>
<dbReference type="Pfam" id="PF00144">
    <property type="entry name" value="Beta-lactamase"/>
    <property type="match status" value="1"/>
</dbReference>
<dbReference type="PANTHER" id="PTHR43283:SF7">
    <property type="entry name" value="BETA-LACTAMASE-RELATED DOMAIN-CONTAINING PROTEIN"/>
    <property type="match status" value="1"/>
</dbReference>
<feature type="chain" id="PRO_5015652797" description="Beta-lactamase-related domain-containing protein" evidence="2">
    <location>
        <begin position="21"/>
        <end position="501"/>
    </location>
</feature>
<dbReference type="RefSeq" id="WP_104229566.1">
    <property type="nucleotide sequence ID" value="NZ_PSNW01000003.1"/>
</dbReference>
<dbReference type="InterPro" id="IPR012338">
    <property type="entry name" value="Beta-lactam/transpept-like"/>
</dbReference>
<dbReference type="PANTHER" id="PTHR43283">
    <property type="entry name" value="BETA-LACTAMASE-RELATED"/>
    <property type="match status" value="1"/>
</dbReference>
<dbReference type="Proteomes" id="UP000238220">
    <property type="component" value="Unassembled WGS sequence"/>
</dbReference>
<keyword evidence="5" id="KW-1185">Reference proteome</keyword>
<dbReference type="AlphaFoldDB" id="A0A2S5THW5"/>
<name>A0A2S5THW5_9GAMM</name>
<protein>
    <recommendedName>
        <fullName evidence="3">Beta-lactamase-related domain-containing protein</fullName>
    </recommendedName>
</protein>
<proteinExistence type="predicted"/>
<feature type="region of interest" description="Disordered" evidence="1">
    <location>
        <begin position="26"/>
        <end position="48"/>
    </location>
</feature>
<evidence type="ECO:0000313" key="5">
    <source>
        <dbReference type="Proteomes" id="UP000238220"/>
    </source>
</evidence>
<keyword evidence="2" id="KW-0732">Signal</keyword>